<dbReference type="InterPro" id="IPR014001">
    <property type="entry name" value="Helicase_ATP-bd"/>
</dbReference>
<dbReference type="SMART" id="SM00487">
    <property type="entry name" value="DEXDc"/>
    <property type="match status" value="1"/>
</dbReference>
<organism evidence="4 5">
    <name type="scientific">Xylanibacillus composti</name>
    <dbReference type="NCBI Taxonomy" id="1572762"/>
    <lineage>
        <taxon>Bacteria</taxon>
        <taxon>Bacillati</taxon>
        <taxon>Bacillota</taxon>
        <taxon>Bacilli</taxon>
        <taxon>Bacillales</taxon>
        <taxon>Paenibacillaceae</taxon>
        <taxon>Xylanibacillus</taxon>
    </lineage>
</organism>
<feature type="domain" description="Helicase ATP-binding" evidence="2">
    <location>
        <begin position="504"/>
        <end position="667"/>
    </location>
</feature>
<dbReference type="PANTHER" id="PTHR10799">
    <property type="entry name" value="SNF2/RAD54 HELICASE FAMILY"/>
    <property type="match status" value="1"/>
</dbReference>
<dbReference type="Gene3D" id="3.40.50.300">
    <property type="entry name" value="P-loop containing nucleotide triphosphate hydrolases"/>
    <property type="match status" value="1"/>
</dbReference>
<keyword evidence="4" id="KW-0347">Helicase</keyword>
<evidence type="ECO:0000259" key="2">
    <source>
        <dbReference type="PROSITE" id="PS51192"/>
    </source>
</evidence>
<dbReference type="Pfam" id="PF00176">
    <property type="entry name" value="SNF2-rel_dom"/>
    <property type="match status" value="1"/>
</dbReference>
<dbReference type="Gene3D" id="3.40.50.10810">
    <property type="entry name" value="Tandem AAA-ATPase domain"/>
    <property type="match status" value="1"/>
</dbReference>
<proteinExistence type="predicted"/>
<dbReference type="Pfam" id="PF00271">
    <property type="entry name" value="Helicase_C"/>
    <property type="match status" value="1"/>
</dbReference>
<dbReference type="RefSeq" id="WP_213410261.1">
    <property type="nucleotide sequence ID" value="NZ_BOVK01000006.1"/>
</dbReference>
<evidence type="ECO:0000256" key="1">
    <source>
        <dbReference type="ARBA" id="ARBA00022801"/>
    </source>
</evidence>
<dbReference type="SUPFAM" id="SSF52540">
    <property type="entry name" value="P-loop containing nucleoside triphosphate hydrolases"/>
    <property type="match status" value="2"/>
</dbReference>
<dbReference type="Proteomes" id="UP000677918">
    <property type="component" value="Unassembled WGS sequence"/>
</dbReference>
<dbReference type="InterPro" id="IPR049730">
    <property type="entry name" value="SNF2/RAD54-like_C"/>
</dbReference>
<evidence type="ECO:0000313" key="4">
    <source>
        <dbReference type="EMBL" id="GIQ67639.1"/>
    </source>
</evidence>
<dbReference type="AlphaFoldDB" id="A0A8J4M0M6"/>
<dbReference type="CDD" id="cd18012">
    <property type="entry name" value="DEXQc_arch_SWI2_SNF2"/>
    <property type="match status" value="1"/>
</dbReference>
<dbReference type="SMART" id="SM00490">
    <property type="entry name" value="HELICc"/>
    <property type="match status" value="1"/>
</dbReference>
<dbReference type="InterPro" id="IPR000330">
    <property type="entry name" value="SNF2_N"/>
</dbReference>
<sequence>MMEYDLKTIAVQIAWKRTEGFWLWASDDAGFPLAAEELRRILFGRHRRSFFGTILEIKSTSSFEAILLDSWSAVDYWQQPATLQYASVDFGKQGETLRLAANWLQRILAEGWFKPELSVWSEGTWHWAPVLPADQQRAFQTMLTQVKEAGIPYVEEWLHGAVAACIDQVPEVEETWARILDAYPALRTVSSVSQLDSDGEEQWLEEIGLTTEPRPFAVSLQLAEPEDERGKDYWKLQFRLKDRENGEWTAIVGTDGILLDGTPPETWLGQIPAALGSWTEKALKLVPELAEPESRMQLKSGLTEEEAVRFLTEFSLSLAQAGLSIWLPGWWGQAVRSTPRLKAKLQPGMTASAAESLFGLKHVSAFQVRLALGGKEYSEEEMAALLQTKRQLVKLHGQWIFLDPVIMAKLRKRMKRLQRQGLSSHELLQAAFMRRANDLQEAEGEKSWEAVEADAELLDIDLDDALQAASEMLMQKQGFPLIPMPAAFQGELRSYQRQGASWLAYLFEYGLGGCLADDMGLGKTIQWIAYFLHLKETGRLTGPSLLICPTSVLGNWQKELERFAPSLRVRLHHGPERQRGDDFAELLRDTDLFLTSYALAHMDREEFSSAEWCCLCLDEAQNVKNSYTKQAQAIRTFRAKHRVALTGTPIENRLTELWSIMDFLNPHYLGSNRQFTKKVVQPLEKTNDPVLIGQVQRWVQPFLLRRVKKEPAIQLDLPDKQEFKTYVTLTAEQAALYESVLNKLFDSIEKLPPMERRGTVLAALTRLKQVCGHPALLLKESPQHVRADRSQKLVRLLEMVQEVRAKGERCLIFTQFVEMGEILKAVLQQRFKEEVLFLYGGVPKQERDRMIERFQDGGHGNKPGLFVLSLKAGGTGLNLTGANHVFHYDRWWNPAVENQATDRAYRIGQTREVQVHKMIALGTLEERIDEMIDRKQEWSRRIVGSGESWVSELSDNELKSLFELRQPLLS</sequence>
<keyword evidence="4" id="KW-0067">ATP-binding</keyword>
<dbReference type="CDD" id="cd18793">
    <property type="entry name" value="SF2_C_SNF"/>
    <property type="match status" value="1"/>
</dbReference>
<dbReference type="EMBL" id="BOVK01000006">
    <property type="protein sequence ID" value="GIQ67639.1"/>
    <property type="molecule type" value="Genomic_DNA"/>
</dbReference>
<dbReference type="GO" id="GO:0016787">
    <property type="term" value="F:hydrolase activity"/>
    <property type="evidence" value="ECO:0007669"/>
    <property type="project" value="UniProtKB-KW"/>
</dbReference>
<dbReference type="GO" id="GO:0004386">
    <property type="term" value="F:helicase activity"/>
    <property type="evidence" value="ECO:0007669"/>
    <property type="project" value="UniProtKB-KW"/>
</dbReference>
<evidence type="ECO:0000259" key="3">
    <source>
        <dbReference type="PROSITE" id="PS51194"/>
    </source>
</evidence>
<dbReference type="Pfam" id="PF12419">
    <property type="entry name" value="DUF3670"/>
    <property type="match status" value="1"/>
</dbReference>
<dbReference type="PROSITE" id="PS51194">
    <property type="entry name" value="HELICASE_CTER"/>
    <property type="match status" value="1"/>
</dbReference>
<comment type="caution">
    <text evidence="4">The sequence shown here is derived from an EMBL/GenBank/DDBJ whole genome shotgun (WGS) entry which is preliminary data.</text>
</comment>
<dbReference type="InterPro" id="IPR038718">
    <property type="entry name" value="SNF2-like_sf"/>
</dbReference>
<evidence type="ECO:0000313" key="5">
    <source>
        <dbReference type="Proteomes" id="UP000677918"/>
    </source>
</evidence>
<dbReference type="InterPro" id="IPR022138">
    <property type="entry name" value="DUF3670"/>
</dbReference>
<keyword evidence="4" id="KW-0547">Nucleotide-binding</keyword>
<accession>A0A8J4M0M6</accession>
<dbReference type="PROSITE" id="PS51192">
    <property type="entry name" value="HELICASE_ATP_BIND_1"/>
    <property type="match status" value="1"/>
</dbReference>
<dbReference type="FunFam" id="3.40.50.300:FF:000533">
    <property type="entry name" value="Helicase, Snf2 family"/>
    <property type="match status" value="1"/>
</dbReference>
<dbReference type="GO" id="GO:0005524">
    <property type="term" value="F:ATP binding"/>
    <property type="evidence" value="ECO:0007669"/>
    <property type="project" value="InterPro"/>
</dbReference>
<keyword evidence="1" id="KW-0378">Hydrolase</keyword>
<dbReference type="InterPro" id="IPR027417">
    <property type="entry name" value="P-loop_NTPase"/>
</dbReference>
<feature type="domain" description="Helicase C-terminal" evidence="3">
    <location>
        <begin position="792"/>
        <end position="954"/>
    </location>
</feature>
<protein>
    <submittedName>
        <fullName evidence="4">Putative ATP-dependent helicase YwqA</fullName>
    </submittedName>
</protein>
<keyword evidence="5" id="KW-1185">Reference proteome</keyword>
<reference evidence="4" key="1">
    <citation type="submission" date="2021-04" db="EMBL/GenBank/DDBJ databases">
        <title>Draft genome sequence of Xylanibacillus composti strain K13.</title>
        <authorList>
            <person name="Uke A."/>
            <person name="Chhe C."/>
            <person name="Baramee S."/>
            <person name="Kosugi A."/>
        </authorList>
    </citation>
    <scope>NUCLEOTIDE SEQUENCE</scope>
    <source>
        <strain evidence="4">K13</strain>
    </source>
</reference>
<name>A0A8J4M0M6_9BACL</name>
<gene>
    <name evidence="4" type="primary">ywqA</name>
    <name evidence="4" type="ORF">XYCOK13_04630</name>
</gene>
<dbReference type="InterPro" id="IPR001650">
    <property type="entry name" value="Helicase_C-like"/>
</dbReference>